<comment type="caution">
    <text evidence="1">The sequence shown here is derived from an EMBL/GenBank/DDBJ whole genome shotgun (WGS) entry which is preliminary data.</text>
</comment>
<evidence type="ECO:0000313" key="1">
    <source>
        <dbReference type="EMBL" id="GJE91451.1"/>
    </source>
</evidence>
<reference evidence="1 2" key="1">
    <citation type="submission" date="2021-08" db="EMBL/GenBank/DDBJ databases">
        <title>Draft Genome Sequence of Phanerochaete sordida strain YK-624.</title>
        <authorList>
            <person name="Mori T."/>
            <person name="Dohra H."/>
            <person name="Suzuki T."/>
            <person name="Kawagishi H."/>
            <person name="Hirai H."/>
        </authorList>
    </citation>
    <scope>NUCLEOTIDE SEQUENCE [LARGE SCALE GENOMIC DNA]</scope>
    <source>
        <strain evidence="1 2">YK-624</strain>
    </source>
</reference>
<evidence type="ECO:0000313" key="2">
    <source>
        <dbReference type="Proteomes" id="UP000703269"/>
    </source>
</evidence>
<keyword evidence="2" id="KW-1185">Reference proteome</keyword>
<proteinExistence type="predicted"/>
<name>A0A9P3LDE7_9APHY</name>
<sequence>MRALVSRFVSIDCKVHAFDAASECHCAPARARCQEIHACNASSCLPSCLPGCLPPAISPPAPRWTERKPVFHGLADVSKRCLVRRVQERPDACQLLSANPEQLLSAFELLAQGFELQLRLFHRWLYSRGRPSPFATWRPLPIILSVRHLLG</sequence>
<gene>
    <name evidence="1" type="ORF">PsYK624_076010</name>
</gene>
<dbReference type="Proteomes" id="UP000703269">
    <property type="component" value="Unassembled WGS sequence"/>
</dbReference>
<dbReference type="AlphaFoldDB" id="A0A9P3LDE7"/>
<protein>
    <submittedName>
        <fullName evidence="1">Uncharacterized protein</fullName>
    </submittedName>
</protein>
<dbReference type="EMBL" id="BPQB01000021">
    <property type="protein sequence ID" value="GJE91451.1"/>
    <property type="molecule type" value="Genomic_DNA"/>
</dbReference>
<accession>A0A9P3LDE7</accession>
<organism evidence="1 2">
    <name type="scientific">Phanerochaete sordida</name>
    <dbReference type="NCBI Taxonomy" id="48140"/>
    <lineage>
        <taxon>Eukaryota</taxon>
        <taxon>Fungi</taxon>
        <taxon>Dikarya</taxon>
        <taxon>Basidiomycota</taxon>
        <taxon>Agaricomycotina</taxon>
        <taxon>Agaricomycetes</taxon>
        <taxon>Polyporales</taxon>
        <taxon>Phanerochaetaceae</taxon>
        <taxon>Phanerochaete</taxon>
    </lineage>
</organism>